<feature type="signal peptide" evidence="1">
    <location>
        <begin position="1"/>
        <end position="23"/>
    </location>
</feature>
<evidence type="ECO:0000313" key="2">
    <source>
        <dbReference type="EMBL" id="EKE28649.1"/>
    </source>
</evidence>
<reference evidence="2" key="1">
    <citation type="journal article" date="2012" name="Science">
        <title>Fermentation, hydrogen, and sulfur metabolism in multiple uncultivated bacterial phyla.</title>
        <authorList>
            <person name="Wrighton K.C."/>
            <person name="Thomas B.C."/>
            <person name="Sharon I."/>
            <person name="Miller C.S."/>
            <person name="Castelle C.J."/>
            <person name="VerBerkmoes N.C."/>
            <person name="Wilkins M.J."/>
            <person name="Hettich R.L."/>
            <person name="Lipton M.S."/>
            <person name="Williams K.H."/>
            <person name="Long P.E."/>
            <person name="Banfield J.F."/>
        </authorList>
    </citation>
    <scope>NUCLEOTIDE SEQUENCE [LARGE SCALE GENOMIC DNA]</scope>
</reference>
<keyword evidence="1" id="KW-0732">Signal</keyword>
<protein>
    <recommendedName>
        <fullName evidence="3">Peptidoglycan binding-like domain-containing protein</fullName>
    </recommendedName>
</protein>
<proteinExistence type="predicted"/>
<dbReference type="InterPro" id="IPR036366">
    <property type="entry name" value="PGBDSf"/>
</dbReference>
<evidence type="ECO:0000256" key="1">
    <source>
        <dbReference type="SAM" id="SignalP"/>
    </source>
</evidence>
<feature type="chain" id="PRO_5017287430" description="Peptidoglycan binding-like domain-containing protein" evidence="1">
    <location>
        <begin position="24"/>
        <end position="396"/>
    </location>
</feature>
<organism evidence="2">
    <name type="scientific">uncultured bacterium</name>
    <name type="common">gcode 4</name>
    <dbReference type="NCBI Taxonomy" id="1234023"/>
    <lineage>
        <taxon>Bacteria</taxon>
        <taxon>environmental samples</taxon>
    </lineage>
</organism>
<accession>K2GEK9</accession>
<name>K2GEK9_9BACT</name>
<dbReference type="EMBL" id="AMFJ01000310">
    <property type="protein sequence ID" value="EKE28649.1"/>
    <property type="molecule type" value="Genomic_DNA"/>
</dbReference>
<sequence>MKKTIKILLIISLVLNSLNLTFADNQDNWEFKKFYVTAYYSPLPDQQFYLRWNFADEVKLNWEGKHWASWKAVHPGMLAAPKSYSFGTKIFLEGVWIWTVEDRWWAIVWSWSRGYDADRIDVWMWYGDEWLKRALTWWKRAVYWRVISKNEEDTLPSIAIENFKIWTIDYDSLKNASLVWKNTVTTTKTVSIVNIVPQTIAKTSQKDTISHAQKILKELWYFNWAADWIFSTDLIVAILSFQIDNGVIKDTRSKWAWTYWPATKKALWEKYLSYLNEEKMRIAKEQVRLQEIAMIESKVTTITKSMWIPKENEVWSHVRKLQKTLKILGYFQDKDTAIYWLKTKESILKYQISKWLVSAPTDAWAGKIGEKTLSKLREDLKKLALSNKEIIKSLES</sequence>
<comment type="caution">
    <text evidence="2">The sequence shown here is derived from an EMBL/GenBank/DDBJ whole genome shotgun (WGS) entry which is preliminary data.</text>
</comment>
<evidence type="ECO:0008006" key="3">
    <source>
        <dbReference type="Google" id="ProtNLM"/>
    </source>
</evidence>
<dbReference type="Gene3D" id="1.10.101.10">
    <property type="entry name" value="PGBD-like superfamily/PGBD"/>
    <property type="match status" value="1"/>
</dbReference>
<gene>
    <name evidence="2" type="ORF">ACD_3C00036G0005</name>
</gene>
<dbReference type="AlphaFoldDB" id="K2GEK9"/>